<keyword evidence="2" id="KW-0805">Transcription regulation</keyword>
<evidence type="ECO:0000313" key="8">
    <source>
        <dbReference type="EMBL" id="MBB3731315.1"/>
    </source>
</evidence>
<dbReference type="NCBIfam" id="TIGR02937">
    <property type="entry name" value="sigma70-ECF"/>
    <property type="match status" value="1"/>
</dbReference>
<keyword evidence="3" id="KW-0731">Sigma factor</keyword>
<dbReference type="Pfam" id="PF08281">
    <property type="entry name" value="Sigma70_r4_2"/>
    <property type="match status" value="1"/>
</dbReference>
<keyword evidence="5" id="KW-0804">Transcription</keyword>
<protein>
    <submittedName>
        <fullName evidence="8">RNA polymerase sigma-70 factor (ECF subfamily)</fullName>
    </submittedName>
</protein>
<accession>A0A7W5VCX7</accession>
<evidence type="ECO:0000256" key="5">
    <source>
        <dbReference type="ARBA" id="ARBA00023163"/>
    </source>
</evidence>
<evidence type="ECO:0000313" key="9">
    <source>
        <dbReference type="Proteomes" id="UP000579945"/>
    </source>
</evidence>
<dbReference type="InterPro" id="IPR013324">
    <property type="entry name" value="RNA_pol_sigma_r3/r4-like"/>
</dbReference>
<dbReference type="GO" id="GO:0003677">
    <property type="term" value="F:DNA binding"/>
    <property type="evidence" value="ECO:0007669"/>
    <property type="project" value="UniProtKB-KW"/>
</dbReference>
<feature type="domain" description="RNA polymerase sigma factor 70 region 4 type 2" evidence="7">
    <location>
        <begin position="108"/>
        <end position="157"/>
    </location>
</feature>
<dbReference type="RefSeq" id="WP_183657159.1">
    <property type="nucleotide sequence ID" value="NZ_BAAAXX010000141.1"/>
</dbReference>
<evidence type="ECO:0000256" key="3">
    <source>
        <dbReference type="ARBA" id="ARBA00023082"/>
    </source>
</evidence>
<dbReference type="InterPro" id="IPR039425">
    <property type="entry name" value="RNA_pol_sigma-70-like"/>
</dbReference>
<dbReference type="InterPro" id="IPR014284">
    <property type="entry name" value="RNA_pol_sigma-70_dom"/>
</dbReference>
<dbReference type="PANTHER" id="PTHR43133:SF8">
    <property type="entry name" value="RNA POLYMERASE SIGMA FACTOR HI_1459-RELATED"/>
    <property type="match status" value="1"/>
</dbReference>
<dbReference type="SUPFAM" id="SSF88946">
    <property type="entry name" value="Sigma2 domain of RNA polymerase sigma factors"/>
    <property type="match status" value="1"/>
</dbReference>
<dbReference type="GeneID" id="95393416"/>
<evidence type="ECO:0000256" key="4">
    <source>
        <dbReference type="ARBA" id="ARBA00023125"/>
    </source>
</evidence>
<dbReference type="Proteomes" id="UP000579945">
    <property type="component" value="Unassembled WGS sequence"/>
</dbReference>
<sequence>MDERRRSRFEAVYADTYEQILGYAVRRCASPDDAADVVAETFAIAWRRIDRLPGGDEARLWLYGVARNVLANHRRGTARHQARTVELDLDLADLYATTPDASVERGVIATAFRDLPADDRELLALVGWEGLERGEIAAVLGCSRNAVRIRLHRARKRFARALEAAGVQVDRVALAGRQR</sequence>
<feature type="domain" description="RNA polymerase sigma-70 region 2" evidence="6">
    <location>
        <begin position="14"/>
        <end position="79"/>
    </location>
</feature>
<dbReference type="GO" id="GO:0006352">
    <property type="term" value="P:DNA-templated transcription initiation"/>
    <property type="evidence" value="ECO:0007669"/>
    <property type="project" value="InterPro"/>
</dbReference>
<dbReference type="InterPro" id="IPR007627">
    <property type="entry name" value="RNA_pol_sigma70_r2"/>
</dbReference>
<proteinExistence type="inferred from homology"/>
<dbReference type="PANTHER" id="PTHR43133">
    <property type="entry name" value="RNA POLYMERASE ECF-TYPE SIGMA FACTO"/>
    <property type="match status" value="1"/>
</dbReference>
<evidence type="ECO:0000256" key="2">
    <source>
        <dbReference type="ARBA" id="ARBA00023015"/>
    </source>
</evidence>
<dbReference type="GO" id="GO:0016987">
    <property type="term" value="F:sigma factor activity"/>
    <property type="evidence" value="ECO:0007669"/>
    <property type="project" value="UniProtKB-KW"/>
</dbReference>
<dbReference type="AlphaFoldDB" id="A0A7W5VCX7"/>
<dbReference type="CDD" id="cd06171">
    <property type="entry name" value="Sigma70_r4"/>
    <property type="match status" value="1"/>
</dbReference>
<dbReference type="Gene3D" id="1.10.10.10">
    <property type="entry name" value="Winged helix-like DNA-binding domain superfamily/Winged helix DNA-binding domain"/>
    <property type="match status" value="1"/>
</dbReference>
<comment type="caution">
    <text evidence="8">The sequence shown here is derived from an EMBL/GenBank/DDBJ whole genome shotgun (WGS) entry which is preliminary data.</text>
</comment>
<evidence type="ECO:0000259" key="7">
    <source>
        <dbReference type="Pfam" id="PF08281"/>
    </source>
</evidence>
<dbReference type="InterPro" id="IPR013249">
    <property type="entry name" value="RNA_pol_sigma70_r4_t2"/>
</dbReference>
<dbReference type="InterPro" id="IPR036388">
    <property type="entry name" value="WH-like_DNA-bd_sf"/>
</dbReference>
<reference evidence="8 9" key="1">
    <citation type="submission" date="2020-08" db="EMBL/GenBank/DDBJ databases">
        <title>Sequencing the genomes of 1000 actinobacteria strains.</title>
        <authorList>
            <person name="Klenk H.-P."/>
        </authorList>
    </citation>
    <scope>NUCLEOTIDE SEQUENCE [LARGE SCALE GENOMIC DNA]</scope>
    <source>
        <strain evidence="8 9">DSM 44320</strain>
    </source>
</reference>
<dbReference type="Pfam" id="PF04542">
    <property type="entry name" value="Sigma70_r2"/>
    <property type="match status" value="1"/>
</dbReference>
<keyword evidence="4" id="KW-0238">DNA-binding</keyword>
<comment type="similarity">
    <text evidence="1">Belongs to the sigma-70 factor family. ECF subfamily.</text>
</comment>
<evidence type="ECO:0000259" key="6">
    <source>
        <dbReference type="Pfam" id="PF04542"/>
    </source>
</evidence>
<dbReference type="EMBL" id="JACIBV010000001">
    <property type="protein sequence ID" value="MBB3731315.1"/>
    <property type="molecule type" value="Genomic_DNA"/>
</dbReference>
<name>A0A7W5VCX7_9ACTN</name>
<dbReference type="Gene3D" id="1.10.1740.10">
    <property type="match status" value="1"/>
</dbReference>
<evidence type="ECO:0000256" key="1">
    <source>
        <dbReference type="ARBA" id="ARBA00010641"/>
    </source>
</evidence>
<keyword evidence="9" id="KW-1185">Reference proteome</keyword>
<organism evidence="8 9">
    <name type="scientific">Nonomuraea dietziae</name>
    <dbReference type="NCBI Taxonomy" id="65515"/>
    <lineage>
        <taxon>Bacteria</taxon>
        <taxon>Bacillati</taxon>
        <taxon>Actinomycetota</taxon>
        <taxon>Actinomycetes</taxon>
        <taxon>Streptosporangiales</taxon>
        <taxon>Streptosporangiaceae</taxon>
        <taxon>Nonomuraea</taxon>
    </lineage>
</organism>
<gene>
    <name evidence="8" type="ORF">FHR33_007175</name>
</gene>
<dbReference type="InterPro" id="IPR013325">
    <property type="entry name" value="RNA_pol_sigma_r2"/>
</dbReference>
<dbReference type="SUPFAM" id="SSF88659">
    <property type="entry name" value="Sigma3 and sigma4 domains of RNA polymerase sigma factors"/>
    <property type="match status" value="1"/>
</dbReference>